<evidence type="ECO:0000313" key="2">
    <source>
        <dbReference type="Proteomes" id="UP000283469"/>
    </source>
</evidence>
<proteinExistence type="predicted"/>
<reference evidence="1 2" key="1">
    <citation type="submission" date="2018-08" db="EMBL/GenBank/DDBJ databases">
        <title>Sphingobium sp. EO9.</title>
        <authorList>
            <person name="Park Y."/>
            <person name="Kim K.H."/>
            <person name="Jeon C.O."/>
        </authorList>
    </citation>
    <scope>NUCLEOTIDE SEQUENCE [LARGE SCALE GENOMIC DNA]</scope>
    <source>
        <strain evidence="1 2">EO9</strain>
    </source>
</reference>
<gene>
    <name evidence="1" type="ORF">D0Z70_03500</name>
</gene>
<dbReference type="AlphaFoldDB" id="A0A418YXH9"/>
<protein>
    <submittedName>
        <fullName evidence="1">Uncharacterized protein</fullName>
    </submittedName>
</protein>
<keyword evidence="2" id="KW-1185">Reference proteome</keyword>
<comment type="caution">
    <text evidence="1">The sequence shown here is derived from an EMBL/GenBank/DDBJ whole genome shotgun (WGS) entry which is preliminary data.</text>
</comment>
<evidence type="ECO:0000313" key="1">
    <source>
        <dbReference type="EMBL" id="RJG57284.1"/>
    </source>
</evidence>
<accession>A0A418YXH9</accession>
<organism evidence="1 2">
    <name type="scientific">Sphingobium terrigena</name>
    <dbReference type="NCBI Taxonomy" id="2304063"/>
    <lineage>
        <taxon>Bacteria</taxon>
        <taxon>Pseudomonadati</taxon>
        <taxon>Pseudomonadota</taxon>
        <taxon>Alphaproteobacteria</taxon>
        <taxon>Sphingomonadales</taxon>
        <taxon>Sphingomonadaceae</taxon>
        <taxon>Sphingobium</taxon>
    </lineage>
</organism>
<dbReference type="RefSeq" id="WP_147418731.1">
    <property type="nucleotide sequence ID" value="NZ_QVRA01000002.1"/>
</dbReference>
<dbReference type="EMBL" id="QVRA01000002">
    <property type="protein sequence ID" value="RJG57284.1"/>
    <property type="molecule type" value="Genomic_DNA"/>
</dbReference>
<dbReference type="Proteomes" id="UP000283469">
    <property type="component" value="Unassembled WGS sequence"/>
</dbReference>
<name>A0A418YXH9_9SPHN</name>
<sequence>MGSDVAIICAGLDLSCRRVSLAQVEAILAEHEALPAIILHPQIVTEYRRQVDLLDRAIAQGETSKLEARASGSEFMIGAESEWRAQRVKHL</sequence>